<dbReference type="GO" id="GO:0008168">
    <property type="term" value="F:methyltransferase activity"/>
    <property type="evidence" value="ECO:0007669"/>
    <property type="project" value="UniProtKB-KW"/>
</dbReference>
<dbReference type="GO" id="GO:0032259">
    <property type="term" value="P:methylation"/>
    <property type="evidence" value="ECO:0007669"/>
    <property type="project" value="UniProtKB-KW"/>
</dbReference>
<dbReference type="InterPro" id="IPR029063">
    <property type="entry name" value="SAM-dependent_MTases_sf"/>
</dbReference>
<keyword evidence="2" id="KW-0489">Methyltransferase</keyword>
<dbReference type="OrthoDB" id="9342567at2"/>
<dbReference type="PIRSF" id="PIRSF031679">
    <property type="entry name" value="Mtase_Alr7345_prd"/>
    <property type="match status" value="1"/>
</dbReference>
<dbReference type="InterPro" id="IPR016980">
    <property type="entry name" value="S-AdoMet-dep_MeTrfase_Alr7345"/>
</dbReference>
<dbReference type="Pfam" id="PF01135">
    <property type="entry name" value="PCMT"/>
    <property type="match status" value="1"/>
</dbReference>
<organism evidence="2 3">
    <name type="scientific">Glacieibacterium arshaanense</name>
    <dbReference type="NCBI Taxonomy" id="2511025"/>
    <lineage>
        <taxon>Bacteria</taxon>
        <taxon>Pseudomonadati</taxon>
        <taxon>Pseudomonadota</taxon>
        <taxon>Alphaproteobacteria</taxon>
        <taxon>Sphingomonadales</taxon>
        <taxon>Sphingosinicellaceae</taxon>
        <taxon>Glacieibacterium</taxon>
    </lineage>
</organism>
<name>A0A4Y9ERA1_9SPHN</name>
<dbReference type="Gene3D" id="3.40.50.150">
    <property type="entry name" value="Vaccinia Virus protein VP39"/>
    <property type="match status" value="1"/>
</dbReference>
<gene>
    <name evidence="2" type="ORF">EUV02_01510</name>
</gene>
<keyword evidence="1" id="KW-0732">Signal</keyword>
<dbReference type="SUPFAM" id="SSF53335">
    <property type="entry name" value="S-adenosyl-L-methionine-dependent methyltransferases"/>
    <property type="match status" value="1"/>
</dbReference>
<dbReference type="CDD" id="cd02440">
    <property type="entry name" value="AdoMet_MTases"/>
    <property type="match status" value="1"/>
</dbReference>
<sequence>MKISPLLALLLLTASPLAAAPAANPLAAAVAAPDRPADQVELDAGRKPVEVLGFFGLKPGDRVLDVMAGGGYYTEIMARAVGPKGYVMALEPPQFVKTDKAKAAWASLIERDKNVGLMLMSPQNVALAPSSYDFVLMHLVYHDTYWESAKYDFKRMDPAAFLQVVFNATKPGGIVGVVDHVGATGSDTRATVDKLHRMDPAVIKADFIKAGFVFEGESPVLANPADDHTTLVFGPTIRGKTDRVVYKFRRPKG</sequence>
<feature type="signal peptide" evidence="1">
    <location>
        <begin position="1"/>
        <end position="19"/>
    </location>
</feature>
<keyword evidence="2" id="KW-0808">Transferase</keyword>
<accession>A0A4Y9ERA1</accession>
<evidence type="ECO:0000313" key="2">
    <source>
        <dbReference type="EMBL" id="TFU05733.1"/>
    </source>
</evidence>
<evidence type="ECO:0000256" key="1">
    <source>
        <dbReference type="SAM" id="SignalP"/>
    </source>
</evidence>
<comment type="caution">
    <text evidence="2">The sequence shown here is derived from an EMBL/GenBank/DDBJ whole genome shotgun (WGS) entry which is preliminary data.</text>
</comment>
<dbReference type="Proteomes" id="UP000297737">
    <property type="component" value="Unassembled WGS sequence"/>
</dbReference>
<feature type="chain" id="PRO_5021251404" evidence="1">
    <location>
        <begin position="20"/>
        <end position="253"/>
    </location>
</feature>
<reference evidence="2 3" key="1">
    <citation type="submission" date="2019-02" db="EMBL/GenBank/DDBJ databases">
        <title>Polymorphobacter sp. isolated from the lake at the Tibet of China.</title>
        <authorList>
            <person name="Li A."/>
        </authorList>
    </citation>
    <scope>NUCLEOTIDE SEQUENCE [LARGE SCALE GENOMIC DNA]</scope>
    <source>
        <strain evidence="2 3">DJ1R-1</strain>
    </source>
</reference>
<proteinExistence type="predicted"/>
<dbReference type="RefSeq" id="WP_135244458.1">
    <property type="nucleotide sequence ID" value="NZ_SIHO01000001.1"/>
</dbReference>
<evidence type="ECO:0000313" key="3">
    <source>
        <dbReference type="Proteomes" id="UP000297737"/>
    </source>
</evidence>
<dbReference type="EMBL" id="SIHO01000001">
    <property type="protein sequence ID" value="TFU05733.1"/>
    <property type="molecule type" value="Genomic_DNA"/>
</dbReference>
<protein>
    <submittedName>
        <fullName evidence="2">Methyltransferase domain-containing protein</fullName>
    </submittedName>
</protein>
<dbReference type="AlphaFoldDB" id="A0A4Y9ERA1"/>
<keyword evidence="3" id="KW-1185">Reference proteome</keyword>